<evidence type="ECO:0000313" key="4">
    <source>
        <dbReference type="Proteomes" id="UP000243217"/>
    </source>
</evidence>
<dbReference type="PANTHER" id="PTHR39867">
    <property type="entry name" value="HELICASE ATP-BINDING DOMAIN-CONTAINING PROTEIN"/>
    <property type="match status" value="1"/>
</dbReference>
<dbReference type="Proteomes" id="UP000243217">
    <property type="component" value="Unassembled WGS sequence"/>
</dbReference>
<evidence type="ECO:0000256" key="2">
    <source>
        <dbReference type="SAM" id="MobiDB-lite"/>
    </source>
</evidence>
<comment type="caution">
    <text evidence="3">The sequence shown here is derived from an EMBL/GenBank/DDBJ whole genome shotgun (WGS) entry which is preliminary data.</text>
</comment>
<feature type="coiled-coil region" evidence="1">
    <location>
        <begin position="351"/>
        <end position="402"/>
    </location>
</feature>
<dbReference type="InterPro" id="IPR011992">
    <property type="entry name" value="EF-hand-dom_pair"/>
</dbReference>
<feature type="region of interest" description="Disordered" evidence="2">
    <location>
        <begin position="435"/>
        <end position="454"/>
    </location>
</feature>
<gene>
    <name evidence="3" type="ORF">THRCLA_06597</name>
</gene>
<dbReference type="EMBL" id="JNBS01001825">
    <property type="protein sequence ID" value="OQR99170.1"/>
    <property type="molecule type" value="Genomic_DNA"/>
</dbReference>
<dbReference type="PANTHER" id="PTHR39867:SF1">
    <property type="entry name" value="HELICASE ATP-BINDING DOMAIN-CONTAINING PROTEIN"/>
    <property type="match status" value="1"/>
</dbReference>
<evidence type="ECO:0008006" key="5">
    <source>
        <dbReference type="Google" id="ProtNLM"/>
    </source>
</evidence>
<evidence type="ECO:0000256" key="1">
    <source>
        <dbReference type="SAM" id="Coils"/>
    </source>
</evidence>
<accession>A0A1V9ZN21</accession>
<reference evidence="3 4" key="1">
    <citation type="journal article" date="2014" name="Genome Biol. Evol.">
        <title>The secreted proteins of Achlya hypogyna and Thraustotheca clavata identify the ancestral oomycete secretome and reveal gene acquisitions by horizontal gene transfer.</title>
        <authorList>
            <person name="Misner I."/>
            <person name="Blouin N."/>
            <person name="Leonard G."/>
            <person name="Richards T.A."/>
            <person name="Lane C.E."/>
        </authorList>
    </citation>
    <scope>NUCLEOTIDE SEQUENCE [LARGE SCALE GENOMIC DNA]</scope>
    <source>
        <strain evidence="3 4">ATCC 34112</strain>
    </source>
</reference>
<keyword evidence="1" id="KW-0175">Coiled coil</keyword>
<name>A0A1V9ZN21_9STRA</name>
<dbReference type="SUPFAM" id="SSF47473">
    <property type="entry name" value="EF-hand"/>
    <property type="match status" value="1"/>
</dbReference>
<evidence type="ECO:0000313" key="3">
    <source>
        <dbReference type="EMBL" id="OQR99170.1"/>
    </source>
</evidence>
<dbReference type="OrthoDB" id="194929at2759"/>
<dbReference type="STRING" id="74557.A0A1V9ZN21"/>
<protein>
    <recommendedName>
        <fullName evidence="5">EF-hand domain-containing protein</fullName>
    </recommendedName>
</protein>
<keyword evidence="4" id="KW-1185">Reference proteome</keyword>
<proteinExistence type="predicted"/>
<sequence>MPPPAKKQDRRAISSIGQTNFQVEATQSLNESPSAPFDIRQFLLEKKATQSSFLDPTLFRTNARESIDDPMSFARVLKKKQLPRMDSAPALKSPSSDTKKQVNQEETLGYRLYSIENMTDASLHAIRSQNKTWQTLRASDLRLECPCKRSDVLDLEQCFEAAMNYAKGLEIWEGDRKTALIDRDYMAVQSQVVAKYAPLNEAETRALTCMVFEQKWTDIIIGELEAMLMVSFFEQGTLLRKVRNQYALTYYNLEMLYGQSQVEKKEAIQSKAAMRSRLDALGVEHNEMITKLKQHYEDELSSLHTQIEIERSDAEKKTQESRDQVMKMSETMKTLNGIFKQMREDSDKVRAIELKETNQKLEKKCESLKDEIDRLRSLIPKVQLLEQTTDELTSTIQSLSDELNATKRLVHEKDNIIEDLLHRQEQLLAREEIQASKAKQPDNEIAPPTEEGALCSRCRGPLDDGDNSLTTTTGTSKVGDCRDQNKTTMAANRAKNNGKRVHCLSFRILLPNLQGRRPTREPSWAIGCIRAILYSKQVDDMMCLHGGMPGRLRMAEFVYAWFAPLDADLELLLPEQRDQAHATADEARWCLYYGAKLLSKELTEAKLFLSFLDEKHGDDEATHGKLHWSPLRHAPNYNVFSNEWQSHFRMTNEIVQIPKTIWISLTHASRATALVLSKATADERVEFEHQLQTLSTTELAPGEHSATAQTEGPFVDAAQWLQLMLQEYREEQAHRRAAIRLMFQTASAVSENGKENDATQTANSEMDMEQFRSMMLTLHSNVSCATIVSYFRLSYDRGDGHVTFDAFMETAEERQFFAQCMNLTSIPVLAAAYQNSHGINTPAAILGSMVAKHFTLFEEDLYQRMASLPPYTQALARRAFADTVISIREGRGSVIDGFRAIAEHHRLLTLQLWHWLARTELAGEVLPSSAVVKLDKALSCALECFRHTPRHSGEALLELVRKKISVYRVQKAFRARLTRDQGVPLNMRQLMHEGYGSGKTSYRYRRVLRPTKWLLNVISDLIRTKAELDDGNNAPQTFIEYVYDYFAQRFGSRWEAEKVVHDVFVNTRTLAMSHARILLFSQLCGMGASGEDQYYGSNEAFNFLSMVLHAGYHSFPLLCPTEDLELDFVKHENAVCLIQAFFGAVDVENHDRMLGRLRELEHMSSRPKTSDADGLLLFLLEEWRRHVLNRMNQVRVMCCADKDLLAVDGYLSVEQLLVVFRRSGISMSDNEAAQIFRKVLQAKTSPLSTLDRIVKYVFPIICQEINVNELLPPPPADLAQQVFLTLSYWEPYQVSGKDLMEEMKALGCKNDADDAIAQLDSMSNDQAAASKRISSFNGIQVSHFSTNDALDLEDKFKAVQSKMQRLIAYQSSPDGEELTSAHITEATVAFRQYLSECTRLRGVAKLGIGPMRDDFSDN</sequence>
<organism evidence="3 4">
    <name type="scientific">Thraustotheca clavata</name>
    <dbReference type="NCBI Taxonomy" id="74557"/>
    <lineage>
        <taxon>Eukaryota</taxon>
        <taxon>Sar</taxon>
        <taxon>Stramenopiles</taxon>
        <taxon>Oomycota</taxon>
        <taxon>Saprolegniomycetes</taxon>
        <taxon>Saprolegniales</taxon>
        <taxon>Achlyaceae</taxon>
        <taxon>Thraustotheca</taxon>
    </lineage>
</organism>